<gene>
    <name evidence="1" type="ORF">PIB30_074638</name>
</gene>
<evidence type="ECO:0000313" key="2">
    <source>
        <dbReference type="Proteomes" id="UP001341840"/>
    </source>
</evidence>
<protein>
    <submittedName>
        <fullName evidence="1">Uncharacterized protein</fullName>
    </submittedName>
</protein>
<dbReference type="Proteomes" id="UP001341840">
    <property type="component" value="Unassembled WGS sequence"/>
</dbReference>
<accession>A0ABU6XQZ0</accession>
<feature type="non-terminal residue" evidence="1">
    <location>
        <position position="69"/>
    </location>
</feature>
<evidence type="ECO:0000313" key="1">
    <source>
        <dbReference type="EMBL" id="MED6199295.1"/>
    </source>
</evidence>
<organism evidence="1 2">
    <name type="scientific">Stylosanthes scabra</name>
    <dbReference type="NCBI Taxonomy" id="79078"/>
    <lineage>
        <taxon>Eukaryota</taxon>
        <taxon>Viridiplantae</taxon>
        <taxon>Streptophyta</taxon>
        <taxon>Embryophyta</taxon>
        <taxon>Tracheophyta</taxon>
        <taxon>Spermatophyta</taxon>
        <taxon>Magnoliopsida</taxon>
        <taxon>eudicotyledons</taxon>
        <taxon>Gunneridae</taxon>
        <taxon>Pentapetalae</taxon>
        <taxon>rosids</taxon>
        <taxon>fabids</taxon>
        <taxon>Fabales</taxon>
        <taxon>Fabaceae</taxon>
        <taxon>Papilionoideae</taxon>
        <taxon>50 kb inversion clade</taxon>
        <taxon>dalbergioids sensu lato</taxon>
        <taxon>Dalbergieae</taxon>
        <taxon>Pterocarpus clade</taxon>
        <taxon>Stylosanthes</taxon>
    </lineage>
</organism>
<dbReference type="EMBL" id="JASCZI010212381">
    <property type="protein sequence ID" value="MED6199295.1"/>
    <property type="molecule type" value="Genomic_DNA"/>
</dbReference>
<proteinExistence type="predicted"/>
<comment type="caution">
    <text evidence="1">The sequence shown here is derived from an EMBL/GenBank/DDBJ whole genome shotgun (WGS) entry which is preliminary data.</text>
</comment>
<keyword evidence="2" id="KW-1185">Reference proteome</keyword>
<feature type="non-terminal residue" evidence="1">
    <location>
        <position position="1"/>
    </location>
</feature>
<name>A0ABU6XQZ0_9FABA</name>
<reference evidence="1 2" key="1">
    <citation type="journal article" date="2023" name="Plants (Basel)">
        <title>Bridging the Gap: Combining Genomics and Transcriptomics Approaches to Understand Stylosanthes scabra, an Orphan Legume from the Brazilian Caatinga.</title>
        <authorList>
            <person name="Ferreira-Neto J.R.C."/>
            <person name="da Silva M.D."/>
            <person name="Binneck E."/>
            <person name="de Melo N.F."/>
            <person name="da Silva R.H."/>
            <person name="de Melo A.L.T.M."/>
            <person name="Pandolfi V."/>
            <person name="Bustamante F.O."/>
            <person name="Brasileiro-Vidal A.C."/>
            <person name="Benko-Iseppon A.M."/>
        </authorList>
    </citation>
    <scope>NUCLEOTIDE SEQUENCE [LARGE SCALE GENOMIC DNA]</scope>
    <source>
        <tissue evidence="1">Leaves</tissue>
    </source>
</reference>
<sequence length="69" mass="7836">SPSSRRPQSSLMDCMLCFSHSIHTSIGYGSMQFYSMHLQFGVFPATLLRDGYGSGKQRWCRQWWNNGGG</sequence>